<dbReference type="SUPFAM" id="SSF141868">
    <property type="entry name" value="EAL domain-like"/>
    <property type="match status" value="1"/>
</dbReference>
<name>A0A1H9SYQ7_BUTFI</name>
<dbReference type="Gene3D" id="3.30.70.270">
    <property type="match status" value="1"/>
</dbReference>
<dbReference type="InterPro" id="IPR043128">
    <property type="entry name" value="Rev_trsase/Diguanyl_cyclase"/>
</dbReference>
<dbReference type="PANTHER" id="PTHR33121">
    <property type="entry name" value="CYCLIC DI-GMP PHOSPHODIESTERASE PDEF"/>
    <property type="match status" value="1"/>
</dbReference>
<evidence type="ECO:0000259" key="2">
    <source>
        <dbReference type="PROSITE" id="PS50883"/>
    </source>
</evidence>
<dbReference type="AlphaFoldDB" id="A0A1H9SYQ7"/>
<feature type="transmembrane region" description="Helical" evidence="1">
    <location>
        <begin position="143"/>
        <end position="164"/>
    </location>
</feature>
<dbReference type="PANTHER" id="PTHR33121:SF70">
    <property type="entry name" value="SIGNALING PROTEIN YKOW"/>
    <property type="match status" value="1"/>
</dbReference>
<dbReference type="InterPro" id="IPR000160">
    <property type="entry name" value="GGDEF_dom"/>
</dbReference>
<keyword evidence="1" id="KW-0812">Transmembrane</keyword>
<proteinExistence type="predicted"/>
<feature type="transmembrane region" description="Helical" evidence="1">
    <location>
        <begin position="6"/>
        <end position="24"/>
    </location>
</feature>
<dbReference type="Pfam" id="PF00563">
    <property type="entry name" value="EAL"/>
    <property type="match status" value="1"/>
</dbReference>
<dbReference type="Gene3D" id="3.20.20.450">
    <property type="entry name" value="EAL domain"/>
    <property type="match status" value="1"/>
</dbReference>
<dbReference type="Proteomes" id="UP000182584">
    <property type="component" value="Unassembled WGS sequence"/>
</dbReference>
<organism evidence="4 5">
    <name type="scientific">Butyrivibrio fibrisolvens</name>
    <dbReference type="NCBI Taxonomy" id="831"/>
    <lineage>
        <taxon>Bacteria</taxon>
        <taxon>Bacillati</taxon>
        <taxon>Bacillota</taxon>
        <taxon>Clostridia</taxon>
        <taxon>Lachnospirales</taxon>
        <taxon>Lachnospiraceae</taxon>
        <taxon>Butyrivibrio</taxon>
    </lineage>
</organism>
<dbReference type="GO" id="GO:0071111">
    <property type="term" value="F:cyclic-guanylate-specific phosphodiesterase activity"/>
    <property type="evidence" value="ECO:0007669"/>
    <property type="project" value="InterPro"/>
</dbReference>
<dbReference type="SMART" id="SM00052">
    <property type="entry name" value="EAL"/>
    <property type="match status" value="1"/>
</dbReference>
<evidence type="ECO:0000259" key="3">
    <source>
        <dbReference type="PROSITE" id="PS50887"/>
    </source>
</evidence>
<protein>
    <submittedName>
        <fullName evidence="4">EAL domain, c-di-GMP-specific phosphodiesterase class I (Or its enzymatically inactive variant)</fullName>
    </submittedName>
</protein>
<dbReference type="PROSITE" id="PS50887">
    <property type="entry name" value="GGDEF"/>
    <property type="match status" value="1"/>
</dbReference>
<dbReference type="OrthoDB" id="9805474at2"/>
<accession>A0A1H9SYQ7</accession>
<gene>
    <name evidence="4" type="ORF">SAMN04487884_11347</name>
</gene>
<dbReference type="CDD" id="cd01948">
    <property type="entry name" value="EAL"/>
    <property type="match status" value="1"/>
</dbReference>
<feature type="transmembrane region" description="Helical" evidence="1">
    <location>
        <begin position="105"/>
        <end position="131"/>
    </location>
</feature>
<keyword evidence="1" id="KW-0472">Membrane</keyword>
<feature type="transmembrane region" description="Helical" evidence="1">
    <location>
        <begin position="73"/>
        <end position="93"/>
    </location>
</feature>
<dbReference type="EMBL" id="FOGJ01000013">
    <property type="protein sequence ID" value="SER89569.1"/>
    <property type="molecule type" value="Genomic_DNA"/>
</dbReference>
<feature type="transmembrane region" description="Helical" evidence="1">
    <location>
        <begin position="176"/>
        <end position="195"/>
    </location>
</feature>
<feature type="domain" description="GGDEF" evidence="3">
    <location>
        <begin position="247"/>
        <end position="376"/>
    </location>
</feature>
<feature type="domain" description="EAL" evidence="2">
    <location>
        <begin position="385"/>
        <end position="636"/>
    </location>
</feature>
<dbReference type="RefSeq" id="WP_074756352.1">
    <property type="nucleotide sequence ID" value="NZ_FOGJ01000013.1"/>
</dbReference>
<sequence>MVWNVYFEIAALMISVVLMLSDLWKKHLPFRSWNYFAWLLSLQIICCIFDIISCGMAIRPARYSIRIHYLINIIYYISYIMEIWSFAIFTIAMTGKSKSIRRTTWFVIALPYLVSFISVLITPFTHMFFYIDSEGVYHRGWAYYYTWLTFLAFYILLPLAYAWFYKVHMAPYRMMYTIGFWALSLTGMLLQGFIFTDVLLEGIFNTAAILIIYLNIQNPSQFTDADTGLYNQWALGEVIDEKLEYGDPIDISVIGIENFPVLESIYGRRKLMRVLHSIADEITEQVKGVNLFYMHRGRFALLFNKNTNHKQIEHAIRRRFEMPWGEEDGKVTFKIHITHLDEDVPKMSIREIFDSLEEGLRNAEMKDNEVTEIISAQRIEEIRDGIKVEHAVSKAIRERRIRVAFQPIYSTKKERIISVEALARLVDDELGIIEPDVFIPIAEKNGTIGFIGSQVFEQVCSFIRERDMEDLGVRFIEVNLSPIQCKSGELVSDLFNLMDRYEIDPRQINFEITESAMTDGKILNEMMNKIIQRGSTFSLDDYGTGYSNLVELLDLPFKIVKIDKSLVWSYFNGTSDVLPDIIKTFSIRGYEIVAEGVETHNMAEKLRDMGCDYLQGFYFSKALPADQLVSYVYNNRRLRIMEEMRL</sequence>
<feature type="transmembrane region" description="Helical" evidence="1">
    <location>
        <begin position="36"/>
        <end position="58"/>
    </location>
</feature>
<keyword evidence="1" id="KW-1133">Transmembrane helix</keyword>
<evidence type="ECO:0000313" key="5">
    <source>
        <dbReference type="Proteomes" id="UP000182584"/>
    </source>
</evidence>
<evidence type="ECO:0000256" key="1">
    <source>
        <dbReference type="SAM" id="Phobius"/>
    </source>
</evidence>
<dbReference type="InterPro" id="IPR035919">
    <property type="entry name" value="EAL_sf"/>
</dbReference>
<dbReference type="InterPro" id="IPR001633">
    <property type="entry name" value="EAL_dom"/>
</dbReference>
<dbReference type="InterPro" id="IPR050706">
    <property type="entry name" value="Cyclic-di-GMP_PDE-like"/>
</dbReference>
<evidence type="ECO:0000313" key="4">
    <source>
        <dbReference type="EMBL" id="SER89569.1"/>
    </source>
</evidence>
<dbReference type="eggNOG" id="COG2200">
    <property type="taxonomic scope" value="Bacteria"/>
</dbReference>
<reference evidence="4 5" key="1">
    <citation type="submission" date="2016-10" db="EMBL/GenBank/DDBJ databases">
        <authorList>
            <person name="de Groot N.N."/>
        </authorList>
    </citation>
    <scope>NUCLEOTIDE SEQUENCE [LARGE SCALE GENOMIC DNA]</scope>
    <source>
        <strain evidence="4 5">AR40</strain>
    </source>
</reference>
<dbReference type="PROSITE" id="PS50883">
    <property type="entry name" value="EAL"/>
    <property type="match status" value="1"/>
</dbReference>